<organism evidence="2 3">
    <name type="scientific">Gulbenkiania mobilis</name>
    <dbReference type="NCBI Taxonomy" id="397457"/>
    <lineage>
        <taxon>Bacteria</taxon>
        <taxon>Pseudomonadati</taxon>
        <taxon>Pseudomonadota</taxon>
        <taxon>Betaproteobacteria</taxon>
        <taxon>Neisseriales</taxon>
        <taxon>Chromobacteriaceae</taxon>
        <taxon>Gulbenkiania</taxon>
    </lineage>
</organism>
<evidence type="ECO:0000313" key="2">
    <source>
        <dbReference type="EMBL" id="TCW28642.1"/>
    </source>
</evidence>
<evidence type="ECO:0000313" key="3">
    <source>
        <dbReference type="Proteomes" id="UP000294801"/>
    </source>
</evidence>
<dbReference type="Proteomes" id="UP000294801">
    <property type="component" value="Unassembled WGS sequence"/>
</dbReference>
<evidence type="ECO:0000256" key="1">
    <source>
        <dbReference type="SAM" id="Phobius"/>
    </source>
</evidence>
<gene>
    <name evidence="2" type="ORF">EV669_11135</name>
</gene>
<dbReference type="EMBL" id="SMDA01000011">
    <property type="protein sequence ID" value="TCW28642.1"/>
    <property type="molecule type" value="Genomic_DNA"/>
</dbReference>
<sequence length="31" mass="3247">MRAYLVNAAPFLPWLNASLPALLAMGASLCA</sequence>
<protein>
    <submittedName>
        <fullName evidence="2">Uncharacterized protein</fullName>
    </submittedName>
</protein>
<keyword evidence="1" id="KW-0812">Transmembrane</keyword>
<proteinExistence type="predicted"/>
<accession>A0ABY2CX46</accession>
<keyword evidence="1" id="KW-1133">Transmembrane helix</keyword>
<comment type="caution">
    <text evidence="2">The sequence shown here is derived from an EMBL/GenBank/DDBJ whole genome shotgun (WGS) entry which is preliminary data.</text>
</comment>
<keyword evidence="1" id="KW-0472">Membrane</keyword>
<feature type="transmembrane region" description="Helical" evidence="1">
    <location>
        <begin position="12"/>
        <end position="30"/>
    </location>
</feature>
<reference evidence="2 3" key="1">
    <citation type="submission" date="2019-03" db="EMBL/GenBank/DDBJ databases">
        <title>Genomic Encyclopedia of Type Strains, Phase IV (KMG-IV): sequencing the most valuable type-strain genomes for metagenomic binning, comparative biology and taxonomic classification.</title>
        <authorList>
            <person name="Goeker M."/>
        </authorList>
    </citation>
    <scope>NUCLEOTIDE SEQUENCE [LARGE SCALE GENOMIC DNA]</scope>
    <source>
        <strain evidence="2 3">DSM 18507</strain>
    </source>
</reference>
<name>A0ABY2CX46_GULMO</name>
<keyword evidence="3" id="KW-1185">Reference proteome</keyword>